<dbReference type="Gene3D" id="3.30.160.100">
    <property type="entry name" value="Ribosome hibernation promotion factor-like"/>
    <property type="match status" value="1"/>
</dbReference>
<dbReference type="InterPro" id="IPR036567">
    <property type="entry name" value="RHF-like"/>
</dbReference>
<accession>V6DIH7</accession>
<dbReference type="InterPro" id="IPR003489">
    <property type="entry name" value="RHF/RaiA"/>
</dbReference>
<dbReference type="SUPFAM" id="SSF69754">
    <property type="entry name" value="Ribosome binding protein Y (YfiA homologue)"/>
    <property type="match status" value="1"/>
</dbReference>
<gene>
    <name evidence="2" type="ORF">BABL1_gene_687</name>
</gene>
<keyword evidence="3" id="KW-1185">Reference proteome</keyword>
<keyword evidence="1" id="KW-0175">Coiled coil</keyword>
<dbReference type="STRING" id="673862.BABL1_gene_687"/>
<protein>
    <submittedName>
        <fullName evidence="2">Sigma-54 modulation protein/Ribosome-associated protein Y (PSrp-1)</fullName>
    </submittedName>
</protein>
<feature type="coiled-coil region" evidence="1">
    <location>
        <begin position="76"/>
        <end position="103"/>
    </location>
</feature>
<evidence type="ECO:0000313" key="3">
    <source>
        <dbReference type="Proteomes" id="UP000018769"/>
    </source>
</evidence>
<name>V6DIH7_9BACT</name>
<dbReference type="eggNOG" id="ENOG502ZVEB">
    <property type="taxonomic scope" value="Bacteria"/>
</dbReference>
<dbReference type="RefSeq" id="WP_023791298.1">
    <property type="nucleotide sequence ID" value="NC_023003.1"/>
</dbReference>
<evidence type="ECO:0000256" key="1">
    <source>
        <dbReference type="SAM" id="Coils"/>
    </source>
</evidence>
<proteinExistence type="predicted"/>
<dbReference type="Proteomes" id="UP000018769">
    <property type="component" value="Chromosome I"/>
</dbReference>
<dbReference type="OrthoDB" id="9795980at2"/>
<dbReference type="EMBL" id="HG793133">
    <property type="protein sequence ID" value="CDK30331.1"/>
    <property type="molecule type" value="Genomic_DNA"/>
</dbReference>
<dbReference type="Pfam" id="PF02482">
    <property type="entry name" value="Ribosomal_S30AE"/>
    <property type="match status" value="1"/>
</dbReference>
<reference evidence="2 3" key="1">
    <citation type="journal article" date="2015" name="Biol. Direct">
        <title>Babela massiliensis, a representative of a widespread bacterial phylum with unusual adaptations to parasitism in amoebae.</title>
        <authorList>
            <person name="Pagnier I."/>
            <person name="Yutin N."/>
            <person name="Croce O."/>
            <person name="Makarova K.S."/>
            <person name="Wolf Y.I."/>
            <person name="Benamar S."/>
            <person name="Raoult D."/>
            <person name="Koonin E.V."/>
            <person name="La Scola B."/>
        </authorList>
    </citation>
    <scope>NUCLEOTIDE SEQUENCE [LARGE SCALE GENOMIC DNA]</scope>
    <source>
        <strain evidence="3">BABL1</strain>
    </source>
</reference>
<dbReference type="KEGG" id="dpb:BABL1_gene_687"/>
<organism evidence="2 3">
    <name type="scientific">Candidatus Babela massiliensis</name>
    <dbReference type="NCBI Taxonomy" id="673862"/>
    <lineage>
        <taxon>Bacteria</taxon>
        <taxon>Candidatus Babelota</taxon>
        <taxon>Candidatus Babeliae</taxon>
        <taxon>Candidatus Babeliales</taxon>
        <taxon>Candidatus Babeliaceae</taxon>
        <taxon>Candidatus Babela</taxon>
    </lineage>
</organism>
<dbReference type="HOGENOM" id="CLU_2153702_0_0_7"/>
<dbReference type="AlphaFoldDB" id="V6DIH7"/>
<evidence type="ECO:0000313" key="2">
    <source>
        <dbReference type="EMBL" id="CDK30331.1"/>
    </source>
</evidence>
<sequence length="111" mass="13099">MQKRIVFKNTDHSENIENFALKKLEKIETIIENERTPHNIDMVIEIHPDHAHNRVELNLDFANVRLHAHHEGPDIYKEIDAVITKMIEEIRKAQDKQKDLDKHGNNKYKSA</sequence>